<feature type="binding site" evidence="6">
    <location>
        <position position="138"/>
    </location>
    <ligand>
        <name>S-adenosyl-L-methionine</name>
        <dbReference type="ChEBI" id="CHEBI:59789"/>
    </ligand>
</feature>
<dbReference type="PIRSF" id="PIRSF003078">
    <property type="entry name" value="GidB"/>
    <property type="match status" value="1"/>
</dbReference>
<keyword evidence="2 6" id="KW-0698">rRNA processing</keyword>
<accession>A9BCG4</accession>
<dbReference type="EC" id="2.1.1.-" evidence="6"/>
<evidence type="ECO:0000313" key="7">
    <source>
        <dbReference type="EMBL" id="ABX09526.1"/>
    </source>
</evidence>
<dbReference type="GO" id="GO:0005829">
    <property type="term" value="C:cytosol"/>
    <property type="evidence" value="ECO:0007669"/>
    <property type="project" value="TreeGrafter"/>
</dbReference>
<proteinExistence type="inferred from homology"/>
<dbReference type="EMBL" id="CP000878">
    <property type="protein sequence ID" value="ABX09526.1"/>
    <property type="molecule type" value="Genomic_DNA"/>
</dbReference>
<feature type="binding site" evidence="6">
    <location>
        <begin position="119"/>
        <end position="120"/>
    </location>
    <ligand>
        <name>S-adenosyl-L-methionine</name>
        <dbReference type="ChEBI" id="CHEBI:59789"/>
    </ligand>
</feature>
<organism evidence="7 8">
    <name type="scientific">Prochlorococcus marinus (strain MIT 9211)</name>
    <dbReference type="NCBI Taxonomy" id="93059"/>
    <lineage>
        <taxon>Bacteria</taxon>
        <taxon>Bacillati</taxon>
        <taxon>Cyanobacteriota</taxon>
        <taxon>Cyanophyceae</taxon>
        <taxon>Synechococcales</taxon>
        <taxon>Prochlorococcaceae</taxon>
        <taxon>Prochlorococcus</taxon>
    </lineage>
</organism>
<evidence type="ECO:0000256" key="1">
    <source>
        <dbReference type="ARBA" id="ARBA00022490"/>
    </source>
</evidence>
<dbReference type="InterPro" id="IPR003682">
    <property type="entry name" value="rRNA_ssu_MeTfrase_G"/>
</dbReference>
<dbReference type="eggNOG" id="COG0357">
    <property type="taxonomic scope" value="Bacteria"/>
</dbReference>
<keyword evidence="3 6" id="KW-0489">Methyltransferase</keyword>
<dbReference type="AlphaFoldDB" id="A9BCG4"/>
<evidence type="ECO:0000256" key="4">
    <source>
        <dbReference type="ARBA" id="ARBA00022679"/>
    </source>
</evidence>
<dbReference type="PANTHER" id="PTHR31760:SF0">
    <property type="entry name" value="S-ADENOSYL-L-METHIONINE-DEPENDENT METHYLTRANSFERASES SUPERFAMILY PROTEIN"/>
    <property type="match status" value="1"/>
</dbReference>
<evidence type="ECO:0000313" key="8">
    <source>
        <dbReference type="Proteomes" id="UP000000788"/>
    </source>
</evidence>
<protein>
    <recommendedName>
        <fullName evidence="6">Ribosomal RNA small subunit methyltransferase G</fullName>
        <ecNumber evidence="6">2.1.1.-</ecNumber>
    </recommendedName>
    <alternativeName>
        <fullName evidence="6">16S rRNA 7-methylguanosine methyltransferase</fullName>
        <shortName evidence="6">16S rRNA m7G methyltransferase</shortName>
    </alternativeName>
</protein>
<dbReference type="HAMAP" id="MF_00074">
    <property type="entry name" value="16SrRNA_methyltr_G"/>
    <property type="match status" value="1"/>
</dbReference>
<name>A9BCG4_PROM4</name>
<dbReference type="SUPFAM" id="SSF53335">
    <property type="entry name" value="S-adenosyl-L-methionine-dependent methyltransferases"/>
    <property type="match status" value="1"/>
</dbReference>
<keyword evidence="1 6" id="KW-0963">Cytoplasm</keyword>
<gene>
    <name evidence="7" type="primary">gidB</name>
    <name evidence="6" type="synonym">rsmG</name>
    <name evidence="7" type="ordered locus">P9211_15951</name>
</gene>
<sequence length="236" mass="26505">MNWEPTCHQVQQFLQLQALLIEWNEKVNLTRLLKGSDFWISHVLDSLWPLRYELNHFESSRKIIDVGTGCGFPGLAIAIALPRSEITLIDSISRKTTAVKAISQTLGLGERVSVRTERAEVIGQSISFRGNYDLAVARAVATSPVVAEYLIPLLNAQGEAWLYKGRWSTDEQIDLNNALKPLKGKIKSIESFELPEGKGMRNIVRLVSNEQCPEKFPRPIGIPAKRPLESQMLDNL</sequence>
<dbReference type="KEGG" id="pmj:P9211_15951"/>
<dbReference type="STRING" id="93059.P9211_15951"/>
<dbReference type="Proteomes" id="UP000000788">
    <property type="component" value="Chromosome"/>
</dbReference>
<comment type="similarity">
    <text evidence="6">Belongs to the methyltransferase superfamily. RNA methyltransferase RsmG family.</text>
</comment>
<comment type="function">
    <text evidence="6">Specifically methylates the N7 position of a guanine in 16S rRNA.</text>
</comment>
<dbReference type="GO" id="GO:0070043">
    <property type="term" value="F:rRNA (guanine-N7-)-methyltransferase activity"/>
    <property type="evidence" value="ECO:0007669"/>
    <property type="project" value="UniProtKB-UniRule"/>
</dbReference>
<reference evidence="7 8" key="1">
    <citation type="journal article" date="2007" name="PLoS Genet.">
        <title>Patterns and implications of gene gain and loss in the evolution of Prochlorococcus.</title>
        <authorList>
            <person name="Kettler G.C."/>
            <person name="Martiny A.C."/>
            <person name="Huang K."/>
            <person name="Zucker J."/>
            <person name="Coleman M.L."/>
            <person name="Rodrigue S."/>
            <person name="Chen F."/>
            <person name="Lapidus A."/>
            <person name="Ferriera S."/>
            <person name="Johnson J."/>
            <person name="Steglich C."/>
            <person name="Church G.M."/>
            <person name="Richardson P."/>
            <person name="Chisholm S.W."/>
        </authorList>
    </citation>
    <scope>NUCLEOTIDE SEQUENCE [LARGE SCALE GENOMIC DNA]</scope>
    <source>
        <strain evidence="8">MIT 9211</strain>
    </source>
</reference>
<evidence type="ECO:0000256" key="2">
    <source>
        <dbReference type="ARBA" id="ARBA00022552"/>
    </source>
</evidence>
<keyword evidence="5 6" id="KW-0949">S-adenosyl-L-methionine</keyword>
<dbReference type="Pfam" id="PF02527">
    <property type="entry name" value="GidB"/>
    <property type="match status" value="1"/>
</dbReference>
<keyword evidence="4 6" id="KW-0808">Transferase</keyword>
<evidence type="ECO:0000256" key="6">
    <source>
        <dbReference type="HAMAP-Rule" id="MF_00074"/>
    </source>
</evidence>
<comment type="subcellular location">
    <subcellularLocation>
        <location evidence="6">Cytoplasm</location>
    </subcellularLocation>
</comment>
<dbReference type="InterPro" id="IPR029063">
    <property type="entry name" value="SAM-dependent_MTases_sf"/>
</dbReference>
<dbReference type="Gene3D" id="3.40.50.150">
    <property type="entry name" value="Vaccinia Virus protein VP39"/>
    <property type="match status" value="1"/>
</dbReference>
<feature type="binding site" evidence="6">
    <location>
        <position position="72"/>
    </location>
    <ligand>
        <name>S-adenosyl-L-methionine</name>
        <dbReference type="ChEBI" id="CHEBI:59789"/>
    </ligand>
</feature>
<evidence type="ECO:0000256" key="5">
    <source>
        <dbReference type="ARBA" id="ARBA00022691"/>
    </source>
</evidence>
<comment type="caution">
    <text evidence="6">Lacks conserved residue(s) required for the propagation of feature annotation.</text>
</comment>
<dbReference type="PANTHER" id="PTHR31760">
    <property type="entry name" value="S-ADENOSYL-L-METHIONINE-DEPENDENT METHYLTRANSFERASES SUPERFAMILY PROTEIN"/>
    <property type="match status" value="1"/>
</dbReference>
<evidence type="ECO:0000256" key="3">
    <source>
        <dbReference type="ARBA" id="ARBA00022603"/>
    </source>
</evidence>
<feature type="binding site" evidence="6">
    <location>
        <position position="67"/>
    </location>
    <ligand>
        <name>S-adenosyl-L-methionine</name>
        <dbReference type="ChEBI" id="CHEBI:59789"/>
    </ligand>
</feature>
<dbReference type="HOGENOM" id="CLU_065341_0_2_3"/>
<keyword evidence="8" id="KW-1185">Reference proteome</keyword>
<dbReference type="NCBIfam" id="TIGR00138">
    <property type="entry name" value="rsmG_gidB"/>
    <property type="match status" value="1"/>
</dbReference>